<evidence type="ECO:0000259" key="14">
    <source>
        <dbReference type="Pfam" id="PF13735"/>
    </source>
</evidence>
<evidence type="ECO:0000256" key="7">
    <source>
        <dbReference type="ARBA" id="ARBA00022800"/>
    </source>
</evidence>
<evidence type="ECO:0000256" key="8">
    <source>
        <dbReference type="ARBA" id="ARBA00022840"/>
    </source>
</evidence>
<feature type="domain" description="CCA-adding enzyme C-terminal" evidence="14">
    <location>
        <begin position="251"/>
        <end position="388"/>
    </location>
</feature>
<evidence type="ECO:0000256" key="11">
    <source>
        <dbReference type="HAMAP-Rule" id="MF_01263"/>
    </source>
</evidence>
<dbReference type="Pfam" id="PF01743">
    <property type="entry name" value="PolyA_pol"/>
    <property type="match status" value="1"/>
</dbReference>
<feature type="binding site" evidence="11">
    <location>
        <position position="160"/>
    </location>
    <ligand>
        <name>CTP</name>
        <dbReference type="ChEBI" id="CHEBI:37563"/>
    </ligand>
</feature>
<comment type="similarity">
    <text evidence="11">Belongs to the tRNA nucleotidyltransferase/poly(A) polymerase family. Bacterial CCA-adding enzyme type 3 subfamily.</text>
</comment>
<comment type="catalytic activity">
    <reaction evidence="11">
        <text>a tRNA with a 3' CCA end + 2 CTP + ATP = a tRNA with a 3' CCACCA end + 3 diphosphate</text>
        <dbReference type="Rhea" id="RHEA:76235"/>
        <dbReference type="Rhea" id="RHEA-COMP:10468"/>
        <dbReference type="Rhea" id="RHEA-COMP:18655"/>
        <dbReference type="ChEBI" id="CHEBI:30616"/>
        <dbReference type="ChEBI" id="CHEBI:33019"/>
        <dbReference type="ChEBI" id="CHEBI:37563"/>
        <dbReference type="ChEBI" id="CHEBI:83071"/>
        <dbReference type="ChEBI" id="CHEBI:195187"/>
    </reaction>
</comment>
<evidence type="ECO:0000256" key="9">
    <source>
        <dbReference type="ARBA" id="ARBA00022842"/>
    </source>
</evidence>
<keyword evidence="9 11" id="KW-0460">Magnesium</keyword>
<dbReference type="InterPro" id="IPR032810">
    <property type="entry name" value="CCA-adding_enz_C"/>
</dbReference>
<reference evidence="16" key="1">
    <citation type="journal article" date="2019" name="Int. J. Syst. Evol. Microbiol.">
        <title>The Global Catalogue of Microorganisms (GCM) 10K type strain sequencing project: providing services to taxonomists for standard genome sequencing and annotation.</title>
        <authorList>
            <consortium name="The Broad Institute Genomics Platform"/>
            <consortium name="The Broad Institute Genome Sequencing Center for Infectious Disease"/>
            <person name="Wu L."/>
            <person name="Ma J."/>
        </authorList>
    </citation>
    <scope>NUCLEOTIDE SEQUENCE [LARGE SCALE GENOMIC DNA]</scope>
    <source>
        <strain evidence="16">KCTC 13528</strain>
    </source>
</reference>
<gene>
    <name evidence="11" type="primary">cca</name>
    <name evidence="15" type="ORF">ACFS5P_13920</name>
</gene>
<feature type="binding site" evidence="11">
    <location>
        <position position="157"/>
    </location>
    <ligand>
        <name>CTP</name>
        <dbReference type="ChEBI" id="CHEBI:37563"/>
    </ligand>
</feature>
<evidence type="ECO:0000256" key="10">
    <source>
        <dbReference type="ARBA" id="ARBA00022884"/>
    </source>
</evidence>
<keyword evidence="5 11" id="KW-0479">Metal-binding</keyword>
<feature type="binding site" evidence="11">
    <location>
        <position position="30"/>
    </location>
    <ligand>
        <name>CTP</name>
        <dbReference type="ChEBI" id="CHEBI:37563"/>
    </ligand>
</feature>
<keyword evidence="2 11" id="KW-0808">Transferase</keyword>
<comment type="subunit">
    <text evidence="11">Homodimer.</text>
</comment>
<dbReference type="CDD" id="cd05398">
    <property type="entry name" value="NT_ClassII-CCAase"/>
    <property type="match status" value="1"/>
</dbReference>
<feature type="binding site" evidence="11">
    <location>
        <position position="111"/>
    </location>
    <ligand>
        <name>CTP</name>
        <dbReference type="ChEBI" id="CHEBI:37563"/>
    </ligand>
</feature>
<dbReference type="Proteomes" id="UP001597561">
    <property type="component" value="Unassembled WGS sequence"/>
</dbReference>
<feature type="domain" description="Poly A polymerase head" evidence="12">
    <location>
        <begin position="22"/>
        <end position="141"/>
    </location>
</feature>
<dbReference type="EMBL" id="JBHUPG010000027">
    <property type="protein sequence ID" value="MFD2912978.1"/>
    <property type="molecule type" value="Genomic_DNA"/>
</dbReference>
<keyword evidence="4 11" id="KW-0548">Nucleotidyltransferase</keyword>
<keyword evidence="8 11" id="KW-0067">ATP-binding</keyword>
<proteinExistence type="inferred from homology"/>
<feature type="binding site" evidence="11">
    <location>
        <position position="42"/>
    </location>
    <ligand>
        <name>Mg(2+)</name>
        <dbReference type="ChEBI" id="CHEBI:18420"/>
    </ligand>
</feature>
<keyword evidence="7 11" id="KW-0692">RNA repair</keyword>
<feature type="binding site" evidence="11">
    <location>
        <position position="160"/>
    </location>
    <ligand>
        <name>ATP</name>
        <dbReference type="ChEBI" id="CHEBI:30616"/>
    </ligand>
</feature>
<feature type="domain" description="tRNA nucleotidyltransferase/poly(A) polymerase RNA and SrmB- binding" evidence="13">
    <location>
        <begin position="169"/>
        <end position="227"/>
    </location>
</feature>
<feature type="binding site" evidence="11">
    <location>
        <position position="163"/>
    </location>
    <ligand>
        <name>CTP</name>
        <dbReference type="ChEBI" id="CHEBI:37563"/>
    </ligand>
</feature>
<comment type="function">
    <text evidence="11">Catalyzes the addition and repair of the essential 3'-terminal CCA sequence in tRNAs without using a nucleic acid template. Adds these three nucleotides in the order of C, C, and A to the tRNA nucleotide-73, using CTP and ATP as substrates and producing inorganic pyrophosphate. tRNA 3'-terminal CCA addition is required both for tRNA processing and repair. Also involved in tRNA surveillance by mediating tandem CCA addition to generate a CCACCA at the 3' terminus of unstable tRNAs. While stable tRNAs receive only 3'-terminal CCA, unstable tRNAs are marked with CCACCA and rapidly degraded.</text>
</comment>
<feature type="binding site" evidence="11">
    <location>
        <position position="40"/>
    </location>
    <ligand>
        <name>Mg(2+)</name>
        <dbReference type="ChEBI" id="CHEBI:18420"/>
    </ligand>
</feature>
<accession>A0ABW5ZLQ8</accession>
<dbReference type="RefSeq" id="WP_204727678.1">
    <property type="nucleotide sequence ID" value="NZ_JAFBDK010000001.1"/>
</dbReference>
<keyword evidence="16" id="KW-1185">Reference proteome</keyword>
<comment type="caution">
    <text evidence="15">The sequence shown here is derived from an EMBL/GenBank/DDBJ whole genome shotgun (WGS) entry which is preliminary data.</text>
</comment>
<evidence type="ECO:0000256" key="6">
    <source>
        <dbReference type="ARBA" id="ARBA00022741"/>
    </source>
</evidence>
<evidence type="ECO:0000313" key="15">
    <source>
        <dbReference type="EMBL" id="MFD2912978.1"/>
    </source>
</evidence>
<comment type="cofactor">
    <cofactor evidence="1 11">
        <name>Mg(2+)</name>
        <dbReference type="ChEBI" id="CHEBI:18420"/>
    </cofactor>
</comment>
<feature type="binding site" evidence="11">
    <location>
        <position position="154"/>
    </location>
    <ligand>
        <name>ATP</name>
        <dbReference type="ChEBI" id="CHEBI:30616"/>
    </ligand>
</feature>
<dbReference type="HAMAP" id="MF_01263">
    <property type="entry name" value="CCA_bact_type3"/>
    <property type="match status" value="1"/>
</dbReference>
<dbReference type="Pfam" id="PF12627">
    <property type="entry name" value="PolyA_pol_RNAbd"/>
    <property type="match status" value="1"/>
</dbReference>
<evidence type="ECO:0000256" key="1">
    <source>
        <dbReference type="ARBA" id="ARBA00001946"/>
    </source>
</evidence>
<dbReference type="InterPro" id="IPR050264">
    <property type="entry name" value="Bact_CCA-adding_enz_type3_sf"/>
</dbReference>
<feature type="binding site" evidence="11">
    <location>
        <position position="30"/>
    </location>
    <ligand>
        <name>ATP</name>
        <dbReference type="ChEBI" id="CHEBI:30616"/>
    </ligand>
</feature>
<sequence length="395" mass="45595">MNDQFNKALPVLKEIEKHGYEAFFVGGCVRDYLLNRKINDIDIAVSATPEEIKMIFERTVDIGIDHGTVLVLHEAGQFEVTTFRTESGYSDSRRPDHVDFVRSVNEDLKRRDFTINAMALSSSYQLIDLFGGRKDLLTRQIKTVGSPSERFDEDALRMMRAVRFVSQLDFIIEENTFEAMCQHAEKLKHVAVERKAGEIDKLLNGTSMIRGLKYAFDSGLTSFMPQLITANVINELNDLEWQILYGTERLALILVLGSYQNPRDILSAWRMSNKVIQKQQLLVNLVNQRHHQPFNKSDLYEYGYDSIESAERIWSVLNKKEVKTSEIKALYDSMSIKTKSDLVFRGTHLIQWTNQKGGPWVKECTTLIEQFILNGQLQNNMSDIKSWVETKWHQK</sequence>
<dbReference type="Gene3D" id="1.10.246.80">
    <property type="match status" value="1"/>
</dbReference>
<evidence type="ECO:0000256" key="3">
    <source>
        <dbReference type="ARBA" id="ARBA00022694"/>
    </source>
</evidence>
<dbReference type="EC" id="2.7.7.72" evidence="11"/>
<dbReference type="SUPFAM" id="SSF81891">
    <property type="entry name" value="Poly A polymerase C-terminal region-like"/>
    <property type="match status" value="1"/>
</dbReference>
<evidence type="ECO:0000256" key="2">
    <source>
        <dbReference type="ARBA" id="ARBA00022679"/>
    </source>
</evidence>
<dbReference type="Gene3D" id="3.30.460.10">
    <property type="entry name" value="Beta Polymerase, domain 2"/>
    <property type="match status" value="1"/>
</dbReference>
<name>A0ABW5ZLQ8_9BACL</name>
<dbReference type="SUPFAM" id="SSF81301">
    <property type="entry name" value="Nucleotidyltransferase"/>
    <property type="match status" value="1"/>
</dbReference>
<feature type="binding site" evidence="11">
    <location>
        <position position="163"/>
    </location>
    <ligand>
        <name>ATP</name>
        <dbReference type="ChEBI" id="CHEBI:30616"/>
    </ligand>
</feature>
<dbReference type="PANTHER" id="PTHR46173:SF1">
    <property type="entry name" value="CCA TRNA NUCLEOTIDYLTRANSFERASE 1, MITOCHONDRIAL"/>
    <property type="match status" value="1"/>
</dbReference>
<organism evidence="15 16">
    <name type="scientific">Jeotgalibacillus terrae</name>
    <dbReference type="NCBI Taxonomy" id="587735"/>
    <lineage>
        <taxon>Bacteria</taxon>
        <taxon>Bacillati</taxon>
        <taxon>Bacillota</taxon>
        <taxon>Bacilli</taxon>
        <taxon>Bacillales</taxon>
        <taxon>Caryophanaceae</taxon>
        <taxon>Jeotgalibacillus</taxon>
    </lineage>
</organism>
<dbReference type="InterPro" id="IPR043519">
    <property type="entry name" value="NT_sf"/>
</dbReference>
<dbReference type="Pfam" id="PF13735">
    <property type="entry name" value="tRNA_NucTran2_2"/>
    <property type="match status" value="1"/>
</dbReference>
<feature type="binding site" evidence="11">
    <location>
        <position position="157"/>
    </location>
    <ligand>
        <name>ATP</name>
        <dbReference type="ChEBI" id="CHEBI:30616"/>
    </ligand>
</feature>
<evidence type="ECO:0000259" key="13">
    <source>
        <dbReference type="Pfam" id="PF12627"/>
    </source>
</evidence>
<feature type="binding site" evidence="11">
    <location>
        <position position="111"/>
    </location>
    <ligand>
        <name>ATP</name>
        <dbReference type="ChEBI" id="CHEBI:30616"/>
    </ligand>
</feature>
<evidence type="ECO:0000313" key="16">
    <source>
        <dbReference type="Proteomes" id="UP001597561"/>
    </source>
</evidence>
<dbReference type="InterPro" id="IPR002646">
    <property type="entry name" value="PolA_pol_head_dom"/>
</dbReference>
<dbReference type="PANTHER" id="PTHR46173">
    <property type="entry name" value="CCA TRNA NUCLEOTIDYLTRANSFERASE 1, MITOCHONDRIAL"/>
    <property type="match status" value="1"/>
</dbReference>
<comment type="catalytic activity">
    <reaction evidence="11">
        <text>a tRNA precursor + 2 CTP + ATP = a tRNA with a 3' CCA end + 3 diphosphate</text>
        <dbReference type="Rhea" id="RHEA:14433"/>
        <dbReference type="Rhea" id="RHEA-COMP:10465"/>
        <dbReference type="Rhea" id="RHEA-COMP:10468"/>
        <dbReference type="ChEBI" id="CHEBI:30616"/>
        <dbReference type="ChEBI" id="CHEBI:33019"/>
        <dbReference type="ChEBI" id="CHEBI:37563"/>
        <dbReference type="ChEBI" id="CHEBI:74896"/>
        <dbReference type="ChEBI" id="CHEBI:83071"/>
        <dbReference type="EC" id="2.7.7.72"/>
    </reaction>
</comment>
<feature type="binding site" evidence="11">
    <location>
        <position position="27"/>
    </location>
    <ligand>
        <name>ATP</name>
        <dbReference type="ChEBI" id="CHEBI:30616"/>
    </ligand>
</feature>
<keyword evidence="3 11" id="KW-0819">tRNA processing</keyword>
<keyword evidence="10 11" id="KW-0694">RNA-binding</keyword>
<evidence type="ECO:0000256" key="4">
    <source>
        <dbReference type="ARBA" id="ARBA00022695"/>
    </source>
</evidence>
<dbReference type="InterPro" id="IPR032828">
    <property type="entry name" value="PolyA_RNA-bd"/>
</dbReference>
<dbReference type="NCBIfam" id="NF009814">
    <property type="entry name" value="PRK13299.1"/>
    <property type="match status" value="1"/>
</dbReference>
<evidence type="ECO:0000259" key="12">
    <source>
        <dbReference type="Pfam" id="PF01743"/>
    </source>
</evidence>
<dbReference type="Gene3D" id="1.10.110.30">
    <property type="match status" value="1"/>
</dbReference>
<dbReference type="InterPro" id="IPR023068">
    <property type="entry name" value="CCA-adding_enz_firmicutes"/>
</dbReference>
<keyword evidence="6 11" id="KW-0547">Nucleotide-binding</keyword>
<evidence type="ECO:0000256" key="5">
    <source>
        <dbReference type="ARBA" id="ARBA00022723"/>
    </source>
</evidence>
<dbReference type="GO" id="GO:0004810">
    <property type="term" value="F:CCA tRNA nucleotidyltransferase activity"/>
    <property type="evidence" value="ECO:0007669"/>
    <property type="project" value="UniProtKB-EC"/>
</dbReference>
<feature type="binding site" evidence="11">
    <location>
        <position position="154"/>
    </location>
    <ligand>
        <name>CTP</name>
        <dbReference type="ChEBI" id="CHEBI:37563"/>
    </ligand>
</feature>
<protein>
    <recommendedName>
        <fullName evidence="11">CCA-adding enzyme</fullName>
        <ecNumber evidence="11">2.7.7.72</ecNumber>
    </recommendedName>
    <alternativeName>
        <fullName evidence="11">CCA tRNA nucleotidyltransferase</fullName>
    </alternativeName>
    <alternativeName>
        <fullName evidence="11">tRNA CCA-pyrophosphorylase</fullName>
    </alternativeName>
    <alternativeName>
        <fullName evidence="11">tRNA adenylyl-/cytidylyl- transferase</fullName>
    </alternativeName>
    <alternativeName>
        <fullName evidence="11">tRNA nucleotidyltransferase</fullName>
    </alternativeName>
    <alternativeName>
        <fullName evidence="11">tRNA-NT</fullName>
    </alternativeName>
</protein>
<comment type="miscellaneous">
    <text evidence="11">A single active site specifically recognizes both ATP and CTP and is responsible for their addition.</text>
</comment>
<feature type="binding site" evidence="11">
    <location>
        <position position="27"/>
    </location>
    <ligand>
        <name>CTP</name>
        <dbReference type="ChEBI" id="CHEBI:37563"/>
    </ligand>
</feature>
<dbReference type="Gene3D" id="1.20.58.560">
    <property type="match status" value="1"/>
</dbReference>